<reference evidence="1 2" key="1">
    <citation type="submission" date="2022-01" db="EMBL/GenBank/DDBJ databases">
        <authorList>
            <person name="Xiong W."/>
            <person name="Schranz E."/>
        </authorList>
    </citation>
    <scope>NUCLEOTIDE SEQUENCE [LARGE SCALE GENOMIC DNA]</scope>
</reference>
<gene>
    <name evidence="1" type="ORF">LVIROSA_LOCUS9617</name>
</gene>
<organism evidence="1 2">
    <name type="scientific">Lactuca virosa</name>
    <dbReference type="NCBI Taxonomy" id="75947"/>
    <lineage>
        <taxon>Eukaryota</taxon>
        <taxon>Viridiplantae</taxon>
        <taxon>Streptophyta</taxon>
        <taxon>Embryophyta</taxon>
        <taxon>Tracheophyta</taxon>
        <taxon>Spermatophyta</taxon>
        <taxon>Magnoliopsida</taxon>
        <taxon>eudicotyledons</taxon>
        <taxon>Gunneridae</taxon>
        <taxon>Pentapetalae</taxon>
        <taxon>asterids</taxon>
        <taxon>campanulids</taxon>
        <taxon>Asterales</taxon>
        <taxon>Asteraceae</taxon>
        <taxon>Cichorioideae</taxon>
        <taxon>Cichorieae</taxon>
        <taxon>Lactucinae</taxon>
        <taxon>Lactuca</taxon>
    </lineage>
</organism>
<comment type="caution">
    <text evidence="1">The sequence shown here is derived from an EMBL/GenBank/DDBJ whole genome shotgun (WGS) entry which is preliminary data.</text>
</comment>
<sequence length="89" mass="9776">MDARNGAACHPLSPSAACCCRLPSTSTIKSDHNLVVLEPREPLEVSTKDQQPPDLNCVAFAIWSIDRLLFLYPIKPKKQGNKNKLGGFL</sequence>
<keyword evidence="2" id="KW-1185">Reference proteome</keyword>
<protein>
    <submittedName>
        <fullName evidence="1">Uncharacterized protein</fullName>
    </submittedName>
</protein>
<accession>A0AAU9M337</accession>
<evidence type="ECO:0000313" key="1">
    <source>
        <dbReference type="EMBL" id="CAH1422274.1"/>
    </source>
</evidence>
<dbReference type="AlphaFoldDB" id="A0AAU9M337"/>
<dbReference type="EMBL" id="CAKMRJ010001112">
    <property type="protein sequence ID" value="CAH1422274.1"/>
    <property type="molecule type" value="Genomic_DNA"/>
</dbReference>
<evidence type="ECO:0000313" key="2">
    <source>
        <dbReference type="Proteomes" id="UP001157418"/>
    </source>
</evidence>
<name>A0AAU9M337_9ASTR</name>
<proteinExistence type="predicted"/>
<dbReference type="Proteomes" id="UP001157418">
    <property type="component" value="Unassembled WGS sequence"/>
</dbReference>